<evidence type="ECO:0000313" key="2">
    <source>
        <dbReference type="Proteomes" id="UP001371305"/>
    </source>
</evidence>
<evidence type="ECO:0000313" key="1">
    <source>
        <dbReference type="EMBL" id="MEK7951380.1"/>
    </source>
</evidence>
<keyword evidence="2" id="KW-1185">Reference proteome</keyword>
<protein>
    <submittedName>
        <fullName evidence="1">Uncharacterized protein</fullName>
    </submittedName>
</protein>
<gene>
    <name evidence="1" type="ORF">WKV53_12765</name>
</gene>
<organism evidence="1 2">
    <name type="scientific">Luteolibacter soli</name>
    <dbReference type="NCBI Taxonomy" id="3135280"/>
    <lineage>
        <taxon>Bacteria</taxon>
        <taxon>Pseudomonadati</taxon>
        <taxon>Verrucomicrobiota</taxon>
        <taxon>Verrucomicrobiia</taxon>
        <taxon>Verrucomicrobiales</taxon>
        <taxon>Verrucomicrobiaceae</taxon>
        <taxon>Luteolibacter</taxon>
    </lineage>
</organism>
<name>A0ABU9AVG8_9BACT</name>
<dbReference type="RefSeq" id="WP_341404984.1">
    <property type="nucleotide sequence ID" value="NZ_JBBUKT010000004.1"/>
</dbReference>
<sequence>MPIDLTDRVLQFRQAAHQLGAAPSPEDVATLFRAVVMYPLPADAAEVPGTTEGEVLDRYRVYPESPRISALVSTDIPATGTWDHPVTHLDASAVDLRLISFFDWETADLRYFQYLRVRIVHANDPTLVGRDALLEAADCRVEYVD</sequence>
<accession>A0ABU9AVG8</accession>
<comment type="caution">
    <text evidence="1">The sequence shown here is derived from an EMBL/GenBank/DDBJ whole genome shotgun (WGS) entry which is preliminary data.</text>
</comment>
<proteinExistence type="predicted"/>
<dbReference type="Proteomes" id="UP001371305">
    <property type="component" value="Unassembled WGS sequence"/>
</dbReference>
<reference evidence="1 2" key="1">
    <citation type="submission" date="2024-04" db="EMBL/GenBank/DDBJ databases">
        <title>Luteolibacter sp. isolated from soil.</title>
        <authorList>
            <person name="An J."/>
        </authorList>
    </citation>
    <scope>NUCLEOTIDE SEQUENCE [LARGE SCALE GENOMIC DNA]</scope>
    <source>
        <strain evidence="1 2">Y139</strain>
    </source>
</reference>
<dbReference type="EMBL" id="JBBUKT010000004">
    <property type="protein sequence ID" value="MEK7951380.1"/>
    <property type="molecule type" value="Genomic_DNA"/>
</dbReference>